<feature type="compositionally biased region" description="Basic and acidic residues" evidence="4">
    <location>
        <begin position="1927"/>
        <end position="1945"/>
    </location>
</feature>
<dbReference type="GO" id="GO:0005634">
    <property type="term" value="C:nucleus"/>
    <property type="evidence" value="ECO:0007669"/>
    <property type="project" value="UniProtKB-SubCell"/>
</dbReference>
<feature type="compositionally biased region" description="Basic and acidic residues" evidence="4">
    <location>
        <begin position="1540"/>
        <end position="1562"/>
    </location>
</feature>
<accession>A0A7E4VJW5</accession>
<sequence length="3094" mass="342359">MEADGRESRHILIGGVPRSWTLEDVSGHVGGNSSLALGVRNTKLPSEYLVTFQDVGSARRYLADLPPSDSMFTYSFQDSGGLDLVTTRRDRGGKGKQVKNRRPPRKPTPNRSDPPSRSPSRSRSTTPDRYSSRSPTPPRSRTPDKRKRRQSRSRSRTPEIRARRRSSAHRIRYRSRSRDRDRNRYASRRNSLEYRKLPPPRNARRGYGRSPPPPRHRKDSEASDDSRGRRVKKASKSRSESRSSRDRRPKSKTSSRRSCSVDSKDLPALSSHNSRRSSSSASARQRAEKRLKATAEENGNPPATIKRANEEDLFAEEAEAPSESEQHEKSPSYWFDVMLERPTKRNSDAGREASATFATVRLNRLPSTLLISEADQKREILEHARRFTSQCDISIDACDDVGQDRRATLLLRLAPNATIDELLNALTEMRIGGFKIDVERKSGGSSGGGSTMNTPVTPSAPAALPPPPAIPVLINGAIVDSSVPPPPLPHHPLIHLPGPVPPPPMPPPSNPAPISHLPLPDWMHLKSTDYKASKTLYVRNLERHPKPELIKQRFSRWGDVLDVEVKNGDSPAPYAFVQFPDIKSVIRTMHEFFRSLSEPCMHDPKDPTYQRQRMKYKMNWGKTKQCSKIWLAEVPAHFTKEMISQTMKNAMAPSDVMDVLYDQPRHEAILTMKSKDSALKALELVRNKEANFVAPDNTPVHVNIDFCSDKHLEYFMTRMRKHPVPPPEPELLPITSHRSSTHSVPSAASGSVPSTPSIGRPPPNFTQPPPGYPFMHHTLLSSGLPDTRQPPPPIPPVIPVLAPPPHPPRELLNLSTTVPPPPPPPAPPAVISDARRQSHGSYPRPVSPARVSPGERVRAALEKAAGASKQQHSKSDDRRDRHHGNLIGRSHSHESAASGDGKAAALKPSSSSAFRRSSGDINQNQQARRTSNPRDHADSHHASQSHDTPHSRPHPEHRQLHQPPPGKQMNPAVNSSPAKTYHSRAFTRAFRIAKMDPRQWSKKNRVIELMIFPELHAYDRAHNAAALRHLRTNSTASMLDFHRPRFSSTSSIGAPTTSRIADRLDKLMTKDRPQLPASSLASTQPGPSGHLKISIPPMTGGSASNSRQTTPATPLTGFRSPIISPLNSRRSSAVAPSPVSRQMSLNVPGLGGFGSPPTPSSNATTPRHHGILSPHVSVVTPSGAMSSILQGAKMSRSRAGSEAQTPTTPHHPSQHHPPGPTKFTTTPEKPGTSANLMGRPRLQTTPASAGLTRPPPVRPSGMPTTPLTAGVNMSKKFTDINKKNSMSTLMPGPNRGRDSSVFKDPQQQRQQDKGRRESAGAASKRNPIPAYKDKTLSVPVDITPEKKKRKKGGKNAPAEEKEEVDTYLSTLEKAHNHRILKKEKKKKDKHREGSPGRRSESAKKAPKEKEHHKSKRNSSVGSQAKRRESREKHSKKKSRRNASDDEEVGSDISELATKGLMRAFEQHPADPDSRNDISMYDRIKIRAVASGEQMKKDEIEREKQSALLAIKKAKARKKAMEEGIEFDSDDESESYEDQEERQARERAIEEVDRQVAKQERRDRRYQRAVELTMLHHGNDEALLATTLASLRENYKQENIRGQEYGKQQLAEFRARAEKLTAEKKVRDEAAAVIRKAKEDAAAAAALKVKQEAEELQAILAAEDAEEAAMKAKEEAEAEAKKVKEELEAADRKAKEELEAADRKAKEEAAAVKLKEPKDYKEHRHSKEVKESKHHKDKEPKPSKDDKDSSVHKESKPSKEDKDPSVHKEPKPSKEDKRASVHKEPKPSKEDKEASVHKDPKPHQSEAIPSTSAETATAIPPKESKEEKRARKLRKKQEKEAAAAKELAEKEAAAAKELAEKQAAEKEAAAKKAAKEAAAARDKASMPPPPTTDKLDLAAAADTDKSESELTKEERRALKKEKRRLRKEKGVEKTKKKAPESDEEPARKKKSSSSVAEKVKEVSKEPKEKPSRRTSTQRERESTTRSTKKDRKRRHRTPTPVSSSESENESERSSSSIVNNFDMSDVFSADEGESTPKPISAPVVCPKAKDDKKAEKKSKAEKKKEKKQRKKEEKAKREAAEKAEREAAEKAEREAIEKAEREAAEKAAAAEREAAAKREAERIAAEKAAAEKVAAEKAAAEREAAEKAAVAKRERAELEKTLKAKRLAEERERDEREEAERLALERSRAAAHRHRLQKEKKLAENSSLIRDAVDVLKQQKRTKRIKKNKYPSSSASSDDEPEPASVPGPSKQLFTDLRKRRMAQLSVSPEPTSFKRSKPDPSASTRARSSDSDSPPPPKNVPLDTSEMATPDLQLHLFGTAQAAASLPPPPAPPAMSNPVDFTLSSSSGSSESSSSSSSSSSSDSEDSVTVSSGTPVEAVAEQVPETPKLVQPIPGAFNRPVSIPIPVSDDESDTNHLLQPDRLGERFLGDKWAAHVAHLEAEKRREAEEAEKKRKLEQEAEREQKLKAEAERKKAEAAAAEAEKQKAAEEEQRRIAEGRQALADLVVSSDSDDSEEADEEALLRALGETSSTKTHPEKPAIAEPEPAKQVEIVAKTAPEVKVVGTMATSDATVPEKPAPEATATVKVPAIEAAENQQPKEAVAAKRVQFAAAKPTQRVHAQKRHYQERDDNVVCLSPSSAAGCSPNAKKAKMATGISDSDFCEGSDLEPIPAEEVQRALSKLCSKQADRKKMVTKDGVIWISNKIPKSVIAMKKKIKEQGIHDTFGRFENDIINVSGSSDDNDSQPPPAKRAAPGPEAEIKILEAEQDENDDTVPQIIIDDINKAMKAFKNDPKLARAVSLGLSTVFPSALAAKFPWTMPFKRSKTKKQHLTNLLGRYPVVFDGNLCFKNLRAHVQFHSVFAFHEPYLDELAGLTAKQVDANGSEMRLRIRQKIRMRADGPYTDLLGKAIFLMDEPFHLTIGLPVTKNGTLDHEVEKDLETKLRPQFIEYQEGVRQSFGGVIRKQISRGPNGGADDIAMNILFSGAGTDRILQYYAPYVRNFLARNGHTSYVLGIICRDYINMDPKLVDSTMEKNQLKYNPMFRADVFEDEFARTHPPIEKASAESGRSSTSQAEVIEPSMQPGPSTAPLIRTN</sequence>
<feature type="compositionally biased region" description="Basic and acidic residues" evidence="4">
    <location>
        <begin position="2158"/>
        <end position="2187"/>
    </location>
</feature>
<dbReference type="PROSITE" id="PS50102">
    <property type="entry name" value="RRM"/>
    <property type="match status" value="1"/>
</dbReference>
<dbReference type="Pfam" id="PF00076">
    <property type="entry name" value="RRM_1"/>
    <property type="match status" value="1"/>
</dbReference>
<feature type="compositionally biased region" description="Basic residues" evidence="4">
    <location>
        <begin position="144"/>
        <end position="155"/>
    </location>
</feature>
<dbReference type="PROSITE" id="PS50917">
    <property type="entry name" value="SPOC"/>
    <property type="match status" value="1"/>
</dbReference>
<feature type="compositionally biased region" description="Basic and acidic residues" evidence="4">
    <location>
        <begin position="237"/>
        <end position="246"/>
    </location>
</feature>
<feature type="region of interest" description="Disordered" evidence="4">
    <location>
        <begin position="442"/>
        <end position="463"/>
    </location>
</feature>
<feature type="compositionally biased region" description="Basic residues" evidence="4">
    <location>
        <begin position="94"/>
        <end position="105"/>
    </location>
</feature>
<feature type="compositionally biased region" description="Basic and acidic residues" evidence="4">
    <location>
        <begin position="1736"/>
        <end position="1803"/>
    </location>
</feature>
<feature type="compositionally biased region" description="Basic residues" evidence="4">
    <location>
        <begin position="2188"/>
        <end position="2197"/>
    </location>
</feature>
<evidence type="ECO:0000256" key="2">
    <source>
        <dbReference type="ARBA" id="ARBA00023242"/>
    </source>
</evidence>
<feature type="compositionally biased region" description="Basic and acidic residues" evidence="4">
    <location>
        <begin position="2069"/>
        <end position="2146"/>
    </location>
</feature>
<feature type="compositionally biased region" description="Basic and acidic residues" evidence="4">
    <location>
        <begin position="2534"/>
        <end position="2548"/>
    </location>
</feature>
<feature type="compositionally biased region" description="Basic and acidic residues" evidence="4">
    <location>
        <begin position="1956"/>
        <end position="1982"/>
    </location>
</feature>
<feature type="compositionally biased region" description="Basic and acidic residues" evidence="4">
    <location>
        <begin position="2046"/>
        <end position="2057"/>
    </location>
</feature>
<feature type="region of interest" description="Disordered" evidence="4">
    <location>
        <begin position="722"/>
        <end position="979"/>
    </location>
</feature>
<feature type="region of interest" description="Disordered" evidence="4">
    <location>
        <begin position="1664"/>
        <end position="2146"/>
    </location>
</feature>
<dbReference type="Gene3D" id="3.30.70.330">
    <property type="match status" value="1"/>
</dbReference>
<comment type="subcellular location">
    <subcellularLocation>
        <location evidence="1">Nucleus</location>
    </subcellularLocation>
</comment>
<feature type="compositionally biased region" description="Basic residues" evidence="4">
    <location>
        <begin position="2217"/>
        <end position="2228"/>
    </location>
</feature>
<proteinExistence type="predicted"/>
<feature type="region of interest" description="Disordered" evidence="4">
    <location>
        <begin position="2734"/>
        <end position="2755"/>
    </location>
</feature>
<dbReference type="SUPFAM" id="SSF54928">
    <property type="entry name" value="RNA-binding domain, RBD"/>
    <property type="match status" value="1"/>
</dbReference>
<evidence type="ECO:0000256" key="4">
    <source>
        <dbReference type="SAM" id="MobiDB-lite"/>
    </source>
</evidence>
<name>A0A7E4VJW5_PANRE</name>
<evidence type="ECO:0000259" key="5">
    <source>
        <dbReference type="PROSITE" id="PS50102"/>
    </source>
</evidence>
<feature type="region of interest" description="Disordered" evidence="4">
    <location>
        <begin position="2158"/>
        <end position="2418"/>
    </location>
</feature>
<evidence type="ECO:0000313" key="7">
    <source>
        <dbReference type="Proteomes" id="UP000492821"/>
    </source>
</evidence>
<feature type="region of interest" description="Disordered" evidence="4">
    <location>
        <begin position="1071"/>
        <end position="1178"/>
    </location>
</feature>
<feature type="compositionally biased region" description="Basic residues" evidence="4">
    <location>
        <begin position="1722"/>
        <end position="1735"/>
    </location>
</feature>
<feature type="domain" description="RRM" evidence="5">
    <location>
        <begin position="534"/>
        <end position="623"/>
    </location>
</feature>
<feature type="region of interest" description="Disordered" evidence="4">
    <location>
        <begin position="3057"/>
        <end position="3094"/>
    </location>
</feature>
<dbReference type="InterPro" id="IPR035979">
    <property type="entry name" value="RBD_domain_sf"/>
</dbReference>
<feature type="compositionally biased region" description="Low complexity" evidence="4">
    <location>
        <begin position="109"/>
        <end position="134"/>
    </location>
</feature>
<feature type="compositionally biased region" description="Basic and acidic residues" evidence="4">
    <location>
        <begin position="932"/>
        <end position="941"/>
    </location>
</feature>
<feature type="region of interest" description="Disordered" evidence="4">
    <location>
        <begin position="2443"/>
        <end position="2549"/>
    </location>
</feature>
<feature type="compositionally biased region" description="Basic residues" evidence="4">
    <location>
        <begin position="162"/>
        <end position="175"/>
    </location>
</feature>
<feature type="domain" description="SPOC" evidence="6">
    <location>
        <begin position="2831"/>
        <end position="3020"/>
    </location>
</feature>
<feature type="compositionally biased region" description="Acidic residues" evidence="4">
    <location>
        <begin position="2510"/>
        <end position="2520"/>
    </location>
</feature>
<feature type="compositionally biased region" description="Basic and acidic residues" evidence="4">
    <location>
        <begin position="176"/>
        <end position="196"/>
    </location>
</feature>
<feature type="compositionally biased region" description="Pro residues" evidence="4">
    <location>
        <begin position="759"/>
        <end position="772"/>
    </location>
</feature>
<evidence type="ECO:0000256" key="3">
    <source>
        <dbReference type="PROSITE-ProRule" id="PRU00176"/>
    </source>
</evidence>
<feature type="compositionally biased region" description="Low complexity" evidence="4">
    <location>
        <begin position="743"/>
        <end position="757"/>
    </location>
</feature>
<keyword evidence="3" id="KW-0694">RNA-binding</keyword>
<feature type="compositionally biased region" description="Pro residues" evidence="4">
    <location>
        <begin position="788"/>
        <end position="806"/>
    </location>
</feature>
<feature type="compositionally biased region" description="Basic and acidic residues" evidence="4">
    <location>
        <begin position="1464"/>
        <end position="1478"/>
    </location>
</feature>
<evidence type="ECO:0000313" key="8">
    <source>
        <dbReference type="WBParaSite" id="Pan_g21696.t1"/>
    </source>
</evidence>
<feature type="compositionally biased region" description="Polar residues" evidence="4">
    <location>
        <begin position="1076"/>
        <end position="1086"/>
    </location>
</feature>
<feature type="compositionally biased region" description="Basic and acidic residues" evidence="4">
    <location>
        <begin position="1667"/>
        <end position="1721"/>
    </location>
</feature>
<feature type="compositionally biased region" description="Basic and acidic residues" evidence="4">
    <location>
        <begin position="1836"/>
        <end position="1883"/>
    </location>
</feature>
<dbReference type="InterPro" id="IPR000504">
    <property type="entry name" value="RRM_dom"/>
</dbReference>
<feature type="compositionally biased region" description="Pro residues" evidence="4">
    <location>
        <begin position="818"/>
        <end position="828"/>
    </location>
</feature>
<feature type="compositionally biased region" description="Low complexity" evidence="4">
    <location>
        <begin position="2344"/>
        <end position="2374"/>
    </location>
</feature>
<feature type="compositionally biased region" description="Basic and acidic residues" evidence="4">
    <location>
        <begin position="2443"/>
        <end position="2497"/>
    </location>
</feature>
<dbReference type="PANTHER" id="PTHR36812:SF9">
    <property type="entry name" value="MYB-LIKE PROTEIN X ISOFORM X1"/>
    <property type="match status" value="1"/>
</dbReference>
<feature type="compositionally biased region" description="Pro residues" evidence="4">
    <location>
        <begin position="2326"/>
        <end position="2335"/>
    </location>
</feature>
<dbReference type="GO" id="GO:0003723">
    <property type="term" value="F:RNA binding"/>
    <property type="evidence" value="ECO:0007669"/>
    <property type="project" value="UniProtKB-UniRule"/>
</dbReference>
<feature type="compositionally biased region" description="Polar residues" evidence="4">
    <location>
        <begin position="1101"/>
        <end position="1113"/>
    </location>
</feature>
<feature type="compositionally biased region" description="Basic and acidic residues" evidence="4">
    <location>
        <begin position="947"/>
        <end position="959"/>
    </location>
</feature>
<feature type="compositionally biased region" description="Basic residues" evidence="4">
    <location>
        <begin position="2058"/>
        <end position="2068"/>
    </location>
</feature>
<dbReference type="InterPro" id="IPR010912">
    <property type="entry name" value="SPOC_met"/>
</dbReference>
<protein>
    <submittedName>
        <fullName evidence="8">RRM domain-containing protein</fullName>
    </submittedName>
</protein>
<dbReference type="Proteomes" id="UP000492821">
    <property type="component" value="Unassembled WGS sequence"/>
</dbReference>
<dbReference type="InterPro" id="IPR012677">
    <property type="entry name" value="Nucleotide-bd_a/b_plait_sf"/>
</dbReference>
<evidence type="ECO:0000256" key="1">
    <source>
        <dbReference type="ARBA" id="ARBA00004123"/>
    </source>
</evidence>
<feature type="compositionally biased region" description="Basic and acidic residues" evidence="4">
    <location>
        <begin position="218"/>
        <end position="228"/>
    </location>
</feature>
<keyword evidence="7" id="KW-1185">Reference proteome</keyword>
<reference evidence="7" key="1">
    <citation type="journal article" date="2013" name="Genetics">
        <title>The draft genome and transcriptome of Panagrellus redivivus are shaped by the harsh demands of a free-living lifestyle.</title>
        <authorList>
            <person name="Srinivasan J."/>
            <person name="Dillman A.R."/>
            <person name="Macchietto M.G."/>
            <person name="Heikkinen L."/>
            <person name="Lakso M."/>
            <person name="Fracchia K.M."/>
            <person name="Antoshechkin I."/>
            <person name="Mortazavi A."/>
            <person name="Wong G."/>
            <person name="Sternberg P.W."/>
        </authorList>
    </citation>
    <scope>NUCLEOTIDE SEQUENCE [LARGE SCALE GENOMIC DNA]</scope>
    <source>
        <strain evidence="7">MT8872</strain>
    </source>
</reference>
<feature type="region of interest" description="Disordered" evidence="4">
    <location>
        <begin position="1459"/>
        <end position="1478"/>
    </location>
</feature>
<feature type="compositionally biased region" description="Polar residues" evidence="4">
    <location>
        <begin position="919"/>
        <end position="930"/>
    </location>
</feature>
<reference evidence="8" key="2">
    <citation type="submission" date="2020-10" db="UniProtKB">
        <authorList>
            <consortium name="WormBaseParasite"/>
        </authorList>
    </citation>
    <scope>IDENTIFICATION</scope>
</reference>
<feature type="region of interest" description="Disordered" evidence="4">
    <location>
        <begin position="1518"/>
        <end position="1562"/>
    </location>
</feature>
<feature type="region of interest" description="Disordered" evidence="4">
    <location>
        <begin position="83"/>
        <end position="307"/>
    </location>
</feature>
<feature type="compositionally biased region" description="Acidic residues" evidence="4">
    <location>
        <begin position="1522"/>
        <end position="1539"/>
    </location>
</feature>
<dbReference type="PANTHER" id="PTHR36812">
    <property type="entry name" value="NEUROFILAMENT TRIPLET M PROTEIN-LIKE PROTEIN"/>
    <property type="match status" value="1"/>
</dbReference>
<feature type="compositionally biased region" description="Basic and acidic residues" evidence="4">
    <location>
        <begin position="1901"/>
        <end position="1915"/>
    </location>
</feature>
<feature type="compositionally biased region" description="Basic and acidic residues" evidence="4">
    <location>
        <begin position="1390"/>
        <end position="1411"/>
    </location>
</feature>
<feature type="compositionally biased region" description="Basic residues" evidence="4">
    <location>
        <begin position="1375"/>
        <end position="1389"/>
    </location>
</feature>
<dbReference type="WBParaSite" id="Pan_g21696.t1">
    <property type="protein sequence ID" value="Pan_g21696.t1"/>
    <property type="gene ID" value="Pan_g21696"/>
</dbReference>
<feature type="compositionally biased region" description="Basic residues" evidence="4">
    <location>
        <begin position="1985"/>
        <end position="1996"/>
    </location>
</feature>
<evidence type="ECO:0000259" key="6">
    <source>
        <dbReference type="PROSITE" id="PS50917"/>
    </source>
</evidence>
<feature type="compositionally biased region" description="Basic residues" evidence="4">
    <location>
        <begin position="1916"/>
        <end position="1926"/>
    </location>
</feature>
<feature type="region of interest" description="Disordered" evidence="4">
    <location>
        <begin position="1190"/>
        <end position="1454"/>
    </location>
</feature>
<organism evidence="7 8">
    <name type="scientific">Panagrellus redivivus</name>
    <name type="common">Microworm</name>
    <dbReference type="NCBI Taxonomy" id="6233"/>
    <lineage>
        <taxon>Eukaryota</taxon>
        <taxon>Metazoa</taxon>
        <taxon>Ecdysozoa</taxon>
        <taxon>Nematoda</taxon>
        <taxon>Chromadorea</taxon>
        <taxon>Rhabditida</taxon>
        <taxon>Tylenchina</taxon>
        <taxon>Panagrolaimomorpha</taxon>
        <taxon>Panagrolaimoidea</taxon>
        <taxon>Panagrolaimidae</taxon>
        <taxon>Panagrellus</taxon>
    </lineage>
</organism>
<feature type="compositionally biased region" description="Basic and acidic residues" evidence="4">
    <location>
        <begin position="285"/>
        <end position="295"/>
    </location>
</feature>
<feature type="compositionally biased region" description="Polar residues" evidence="4">
    <location>
        <begin position="1222"/>
        <end position="1235"/>
    </location>
</feature>
<feature type="compositionally biased region" description="Low complexity" evidence="4">
    <location>
        <begin position="902"/>
        <end position="916"/>
    </location>
</feature>
<feature type="compositionally biased region" description="Low complexity" evidence="4">
    <location>
        <begin position="268"/>
        <end position="284"/>
    </location>
</feature>
<keyword evidence="2" id="KW-0539">Nucleus</keyword>